<sequence length="65" mass="7858">MKINQFQDEMLTDERLDIYYRKYTDKIEAIVESVKRIVDEKIRVKMVEGYGYIPISKVYYVESVD</sequence>
<keyword evidence="2" id="KW-1185">Reference proteome</keyword>
<accession>A0A1H9UCJ4</accession>
<dbReference type="RefSeq" id="WP_092654062.1">
    <property type="nucleotide sequence ID" value="NZ_FOHA01000027.1"/>
</dbReference>
<evidence type="ECO:0000313" key="1">
    <source>
        <dbReference type="EMBL" id="SES07185.1"/>
    </source>
</evidence>
<dbReference type="STRING" id="142588.SAMN04488559_1275"/>
<dbReference type="EMBL" id="FOHA01000027">
    <property type="protein sequence ID" value="SES07185.1"/>
    <property type="molecule type" value="Genomic_DNA"/>
</dbReference>
<protein>
    <submittedName>
        <fullName evidence="1">Uncharacterized protein</fullName>
    </submittedName>
</protein>
<proteinExistence type="predicted"/>
<dbReference type="AlphaFoldDB" id="A0A1H9UCJ4"/>
<reference evidence="1 2" key="1">
    <citation type="submission" date="2016-10" db="EMBL/GenBank/DDBJ databases">
        <authorList>
            <person name="de Groot N.N."/>
        </authorList>
    </citation>
    <scope>NUCLEOTIDE SEQUENCE [LARGE SCALE GENOMIC DNA]</scope>
    <source>
        <strain evidence="1 2">DSM 13760</strain>
    </source>
</reference>
<evidence type="ECO:0000313" key="2">
    <source>
        <dbReference type="Proteomes" id="UP000198948"/>
    </source>
</evidence>
<dbReference type="Proteomes" id="UP000198948">
    <property type="component" value="Unassembled WGS sequence"/>
</dbReference>
<name>A0A1H9UCJ4_9LACT</name>
<gene>
    <name evidence="1" type="ORF">SAMN04488559_1275</name>
</gene>
<organism evidence="1 2">
    <name type="scientific">Isobaculum melis</name>
    <dbReference type="NCBI Taxonomy" id="142588"/>
    <lineage>
        <taxon>Bacteria</taxon>
        <taxon>Bacillati</taxon>
        <taxon>Bacillota</taxon>
        <taxon>Bacilli</taxon>
        <taxon>Lactobacillales</taxon>
        <taxon>Carnobacteriaceae</taxon>
        <taxon>Isobaculum</taxon>
    </lineage>
</organism>